<name>A0A9D1K0E0_9FIRM</name>
<protein>
    <submittedName>
        <fullName evidence="2">SpoIIIAH-like family protein</fullName>
    </submittedName>
</protein>
<reference evidence="2" key="2">
    <citation type="journal article" date="2021" name="PeerJ">
        <title>Extensive microbial diversity within the chicken gut microbiome revealed by metagenomics and culture.</title>
        <authorList>
            <person name="Gilroy R."/>
            <person name="Ravi A."/>
            <person name="Getino M."/>
            <person name="Pursley I."/>
            <person name="Horton D.L."/>
            <person name="Alikhan N.F."/>
            <person name="Baker D."/>
            <person name="Gharbi K."/>
            <person name="Hall N."/>
            <person name="Watson M."/>
            <person name="Adriaenssens E.M."/>
            <person name="Foster-Nyarko E."/>
            <person name="Jarju S."/>
            <person name="Secka A."/>
            <person name="Antonio M."/>
            <person name="Oren A."/>
            <person name="Chaudhuri R.R."/>
            <person name="La Ragione R."/>
            <person name="Hildebrand F."/>
            <person name="Pallen M.J."/>
        </authorList>
    </citation>
    <scope>NUCLEOTIDE SEQUENCE</scope>
    <source>
        <strain evidence="2">CHK199-13235</strain>
    </source>
</reference>
<sequence length="184" mass="19945">MKLNMILGKKQIVLASLVLVLGAAIYLNYTFSQTGQPYDITAANAGVSGEDKETYGEAQLTDAEAENAEDYFAEARLERKKSRDEAVETLATTLQNAELSDEEKELATAKALEVSRQMESETNIETLVKAKGFEDCLAMVSDDSVKVMVKTEGLSAEQAAQIKNIILEETDILAENVSVSEVAG</sequence>
<comment type="caution">
    <text evidence="2">The sequence shown here is derived from an EMBL/GenBank/DDBJ whole genome shotgun (WGS) entry which is preliminary data.</text>
</comment>
<reference evidence="2" key="1">
    <citation type="submission" date="2020-10" db="EMBL/GenBank/DDBJ databases">
        <authorList>
            <person name="Gilroy R."/>
        </authorList>
    </citation>
    <scope>NUCLEOTIDE SEQUENCE</scope>
    <source>
        <strain evidence="2">CHK199-13235</strain>
    </source>
</reference>
<evidence type="ECO:0000313" key="2">
    <source>
        <dbReference type="EMBL" id="HIS76672.1"/>
    </source>
</evidence>
<evidence type="ECO:0000256" key="1">
    <source>
        <dbReference type="SAM" id="Phobius"/>
    </source>
</evidence>
<keyword evidence="1" id="KW-1133">Transmembrane helix</keyword>
<dbReference type="Pfam" id="PF12685">
    <property type="entry name" value="SpoIIIAH"/>
    <property type="match status" value="1"/>
</dbReference>
<gene>
    <name evidence="2" type="ORF">IAB51_07655</name>
</gene>
<dbReference type="AlphaFoldDB" id="A0A9D1K0E0"/>
<keyword evidence="1" id="KW-0812">Transmembrane</keyword>
<dbReference type="InterPro" id="IPR024232">
    <property type="entry name" value="SpoIIIAH"/>
</dbReference>
<dbReference type="InterPro" id="IPR038503">
    <property type="entry name" value="SpoIIIAH_sf"/>
</dbReference>
<evidence type="ECO:0000313" key="3">
    <source>
        <dbReference type="Proteomes" id="UP000824002"/>
    </source>
</evidence>
<feature type="transmembrane region" description="Helical" evidence="1">
    <location>
        <begin position="12"/>
        <end position="31"/>
    </location>
</feature>
<dbReference type="Gene3D" id="1.10.287.4300">
    <property type="entry name" value="Stage III sporulation protein AH-like"/>
    <property type="match status" value="1"/>
</dbReference>
<organism evidence="2 3">
    <name type="scientific">Candidatus Merdivicinus excrementipullorum</name>
    <dbReference type="NCBI Taxonomy" id="2840867"/>
    <lineage>
        <taxon>Bacteria</taxon>
        <taxon>Bacillati</taxon>
        <taxon>Bacillota</taxon>
        <taxon>Clostridia</taxon>
        <taxon>Eubacteriales</taxon>
        <taxon>Oscillospiraceae</taxon>
        <taxon>Oscillospiraceae incertae sedis</taxon>
        <taxon>Candidatus Merdivicinus</taxon>
    </lineage>
</organism>
<keyword evidence="1" id="KW-0472">Membrane</keyword>
<dbReference type="EMBL" id="DVJP01000050">
    <property type="protein sequence ID" value="HIS76672.1"/>
    <property type="molecule type" value="Genomic_DNA"/>
</dbReference>
<proteinExistence type="predicted"/>
<accession>A0A9D1K0E0</accession>
<dbReference type="Proteomes" id="UP000824002">
    <property type="component" value="Unassembled WGS sequence"/>
</dbReference>